<evidence type="ECO:0000313" key="7">
    <source>
        <dbReference type="EMBL" id="MBK1662118.1"/>
    </source>
</evidence>
<comment type="subcellular location">
    <subcellularLocation>
        <location evidence="1">Cell outer membrane</location>
        <topology evidence="1">Lipid-anchor</topology>
    </subcellularLocation>
</comment>
<protein>
    <recommendedName>
        <fullName evidence="3">17 kDa surface antigen</fullName>
    </recommendedName>
</protein>
<dbReference type="Pfam" id="PF05433">
    <property type="entry name" value="Rick_17kDa_Anti"/>
    <property type="match status" value="1"/>
</dbReference>
<comment type="caution">
    <text evidence="7">The sequence shown here is derived from an EMBL/GenBank/DDBJ whole genome shotgun (WGS) entry which is preliminary data.</text>
</comment>
<feature type="region of interest" description="Disordered" evidence="5">
    <location>
        <begin position="173"/>
        <end position="199"/>
    </location>
</feature>
<evidence type="ECO:0000256" key="2">
    <source>
        <dbReference type="ARBA" id="ARBA00008681"/>
    </source>
</evidence>
<comment type="similarity">
    <text evidence="2">Belongs to the rickettsiale 17 kDa surface antigen family.</text>
</comment>
<dbReference type="EMBL" id="NRSG01000454">
    <property type="protein sequence ID" value="MBK1662118.1"/>
    <property type="molecule type" value="Genomic_DNA"/>
</dbReference>
<dbReference type="InterPro" id="IPR008816">
    <property type="entry name" value="Gly_zipper_2TM_dom"/>
</dbReference>
<proteinExistence type="inferred from homology"/>
<name>A0ABS1D6J3_9PROT</name>
<evidence type="ECO:0000256" key="5">
    <source>
        <dbReference type="SAM" id="MobiDB-lite"/>
    </source>
</evidence>
<gene>
    <name evidence="7" type="ORF">CKO45_28430</name>
</gene>
<reference evidence="7 8" key="1">
    <citation type="journal article" date="2020" name="Microorganisms">
        <title>Osmotic Adaptation and Compatible Solute Biosynthesis of Phototrophic Bacteria as Revealed from Genome Analyses.</title>
        <authorList>
            <person name="Imhoff J.F."/>
            <person name="Rahn T."/>
            <person name="Kunzel S."/>
            <person name="Keller A."/>
            <person name="Neulinger S.C."/>
        </authorList>
    </citation>
    <scope>NUCLEOTIDE SEQUENCE [LARGE SCALE GENOMIC DNA]</scope>
    <source>
        <strain evidence="7 8">DSM 15382</strain>
    </source>
</reference>
<keyword evidence="8" id="KW-1185">Reference proteome</keyword>
<dbReference type="Proteomes" id="UP000697995">
    <property type="component" value="Unassembled WGS sequence"/>
</dbReference>
<evidence type="ECO:0000313" key="8">
    <source>
        <dbReference type="Proteomes" id="UP000697995"/>
    </source>
</evidence>
<evidence type="ECO:0000259" key="6">
    <source>
        <dbReference type="Pfam" id="PF05433"/>
    </source>
</evidence>
<evidence type="ECO:0000256" key="4">
    <source>
        <dbReference type="ARBA" id="ARBA00023288"/>
    </source>
</evidence>
<sequence length="211" mass="21025">MAGRDSPLPLGYPWPATAPDAALRRPILLLPLLLLACGDRYSPDTYATRAVQQANKVEQGVVVGVRAVQITAEGTTGAAAGAAAGGVIGAQTPGGGIGAALGGVGGALVGGLIGRAAESAAVDTPAREYVVRTDREELLSVTQRDQVPLVVGQRVLVITGVQARIVPDYTVATGPARPAAPPPAQEARQEPPAPAAATVDPVAAAAAGVLQ</sequence>
<evidence type="ECO:0000256" key="1">
    <source>
        <dbReference type="ARBA" id="ARBA00004459"/>
    </source>
</evidence>
<accession>A0ABS1D6J3</accession>
<keyword evidence="4" id="KW-0449">Lipoprotein</keyword>
<evidence type="ECO:0000256" key="3">
    <source>
        <dbReference type="ARBA" id="ARBA00015281"/>
    </source>
</evidence>
<feature type="non-terminal residue" evidence="7">
    <location>
        <position position="211"/>
    </location>
</feature>
<feature type="domain" description="Glycine zipper 2TM" evidence="6">
    <location>
        <begin position="77"/>
        <end position="117"/>
    </location>
</feature>
<organism evidence="7 8">
    <name type="scientific">Paracraurococcus ruber</name>
    <dbReference type="NCBI Taxonomy" id="77675"/>
    <lineage>
        <taxon>Bacteria</taxon>
        <taxon>Pseudomonadati</taxon>
        <taxon>Pseudomonadota</taxon>
        <taxon>Alphaproteobacteria</taxon>
        <taxon>Acetobacterales</taxon>
        <taxon>Roseomonadaceae</taxon>
        <taxon>Paracraurococcus</taxon>
    </lineage>
</organism>